<evidence type="ECO:0000256" key="2">
    <source>
        <dbReference type="SAM" id="MobiDB-lite"/>
    </source>
</evidence>
<dbReference type="InterPro" id="IPR013320">
    <property type="entry name" value="ConA-like_dom_sf"/>
</dbReference>
<dbReference type="InterPro" id="IPR000757">
    <property type="entry name" value="Beta-glucanase-like"/>
</dbReference>
<evidence type="ECO:0000313" key="5">
    <source>
        <dbReference type="Proteomes" id="UP001596388"/>
    </source>
</evidence>
<name>A0ABD5WX78_9EURY</name>
<evidence type="ECO:0000259" key="3">
    <source>
        <dbReference type="PROSITE" id="PS51762"/>
    </source>
</evidence>
<dbReference type="GO" id="GO:0016787">
    <property type="term" value="F:hydrolase activity"/>
    <property type="evidence" value="ECO:0007669"/>
    <property type="project" value="UniProtKB-KW"/>
</dbReference>
<dbReference type="GeneID" id="79271810"/>
<reference evidence="4 5" key="1">
    <citation type="journal article" date="2019" name="Int. J. Syst. Evol. Microbiol.">
        <title>The Global Catalogue of Microorganisms (GCM) 10K type strain sequencing project: providing services to taxonomists for standard genome sequencing and annotation.</title>
        <authorList>
            <consortium name="The Broad Institute Genomics Platform"/>
            <consortium name="The Broad Institute Genome Sequencing Center for Infectious Disease"/>
            <person name="Wu L."/>
            <person name="Ma J."/>
        </authorList>
    </citation>
    <scope>NUCLEOTIDE SEQUENCE [LARGE SCALE GENOMIC DNA]</scope>
    <source>
        <strain evidence="4 5">DT55</strain>
    </source>
</reference>
<evidence type="ECO:0000313" key="4">
    <source>
        <dbReference type="EMBL" id="MFC7095832.1"/>
    </source>
</evidence>
<dbReference type="Pfam" id="PF00722">
    <property type="entry name" value="Glyco_hydro_16"/>
    <property type="match status" value="1"/>
</dbReference>
<dbReference type="Gene3D" id="2.60.120.200">
    <property type="match status" value="1"/>
</dbReference>
<accession>A0ABD5WX78</accession>
<sequence>MNRRQTLGVLGAGAVGLLGIGRAQESERPSEGGPPDPEKWTLAFEDTFDGGTLDTDNWEIGWGWGRNTSISEARIVDENVTVRDGRLVLSGGHDGSEVSTGGVNTKNKVTFGPGSYLEAKIRFADREGFHNAFWSKPNSEAWPPEIDVVEQWHDEDSPAPTRQSHHHLHYPTSAEPGDDDTHENIGVRYEPGDDITENFHVYGAEWRSDHVTHYVDRERVRRWTDETMLESMANGAPFYMMVNLHINSIGSADMDEEWTEVMEVEWVRLWRTTLSQTDRRYFWARSSGEEPAKFAFRTDGGAIELDTEDPSVDYWVSQDGTTAGGTAPRASSLPGFWFEGEVVDFAYEGPIEVFIDNEHRDPDSLVDDTTAGPPLM</sequence>
<protein>
    <submittedName>
        <fullName evidence="4">Glycoside hydrolase family 16 protein</fullName>
    </submittedName>
</protein>
<comment type="caution">
    <text evidence="4">The sequence shown here is derived from an EMBL/GenBank/DDBJ whole genome shotgun (WGS) entry which is preliminary data.</text>
</comment>
<comment type="similarity">
    <text evidence="1">Belongs to the glycosyl hydrolase 16 family.</text>
</comment>
<organism evidence="4 5">
    <name type="scientific">Halobaculum marinum</name>
    <dbReference type="NCBI Taxonomy" id="3031996"/>
    <lineage>
        <taxon>Archaea</taxon>
        <taxon>Methanobacteriati</taxon>
        <taxon>Methanobacteriota</taxon>
        <taxon>Stenosarchaea group</taxon>
        <taxon>Halobacteria</taxon>
        <taxon>Halobacteriales</taxon>
        <taxon>Haloferacaceae</taxon>
        <taxon>Halobaculum</taxon>
    </lineage>
</organism>
<gene>
    <name evidence="4" type="ORF">ACFQKD_00810</name>
</gene>
<dbReference type="PANTHER" id="PTHR10963:SF55">
    <property type="entry name" value="GLYCOSIDE HYDROLASE FAMILY 16 PROTEIN"/>
    <property type="match status" value="1"/>
</dbReference>
<dbReference type="CDD" id="cd08023">
    <property type="entry name" value="GH16_laminarinase_like"/>
    <property type="match status" value="1"/>
</dbReference>
<dbReference type="Proteomes" id="UP001596388">
    <property type="component" value="Unassembled WGS sequence"/>
</dbReference>
<feature type="domain" description="GH16" evidence="3">
    <location>
        <begin position="29"/>
        <end position="275"/>
    </location>
</feature>
<keyword evidence="4" id="KW-0378">Hydrolase</keyword>
<proteinExistence type="inferred from homology"/>
<dbReference type="EMBL" id="JBHTAG010000001">
    <property type="protein sequence ID" value="MFC7095832.1"/>
    <property type="molecule type" value="Genomic_DNA"/>
</dbReference>
<dbReference type="PROSITE" id="PS51762">
    <property type="entry name" value="GH16_2"/>
    <property type="match status" value="1"/>
</dbReference>
<dbReference type="PANTHER" id="PTHR10963">
    <property type="entry name" value="GLYCOSYL HYDROLASE-RELATED"/>
    <property type="match status" value="1"/>
</dbReference>
<dbReference type="RefSeq" id="WP_276239817.1">
    <property type="nucleotide sequence ID" value="NZ_CP119991.1"/>
</dbReference>
<dbReference type="SUPFAM" id="SSF49899">
    <property type="entry name" value="Concanavalin A-like lectins/glucanases"/>
    <property type="match status" value="1"/>
</dbReference>
<keyword evidence="5" id="KW-1185">Reference proteome</keyword>
<dbReference type="AlphaFoldDB" id="A0ABD5WX78"/>
<evidence type="ECO:0000256" key="1">
    <source>
        <dbReference type="ARBA" id="ARBA00006865"/>
    </source>
</evidence>
<feature type="region of interest" description="Disordered" evidence="2">
    <location>
        <begin position="155"/>
        <end position="185"/>
    </location>
</feature>
<dbReference type="InterPro" id="IPR050546">
    <property type="entry name" value="Glycosyl_Hydrlase_16"/>
</dbReference>